<comment type="cofactor">
    <cofactor evidence="8">
        <name>Zn(2+)</name>
        <dbReference type="ChEBI" id="CHEBI:29105"/>
    </cofactor>
    <text evidence="8">Binds 1 zinc ion per subunit.</text>
</comment>
<dbReference type="InterPro" id="IPR049071">
    <property type="entry name" value="MPI_cupin_dom"/>
</dbReference>
<evidence type="ECO:0000313" key="12">
    <source>
        <dbReference type="EMBL" id="VYU52093.1"/>
    </source>
</evidence>
<dbReference type="EMBL" id="CACRUO010000062">
    <property type="protein sequence ID" value="VYU52093.1"/>
    <property type="molecule type" value="Genomic_DNA"/>
</dbReference>
<dbReference type="EC" id="5.3.1.8" evidence="3 7"/>
<dbReference type="InterPro" id="IPR011051">
    <property type="entry name" value="RmlC_Cupin_sf"/>
</dbReference>
<dbReference type="CDD" id="cd07010">
    <property type="entry name" value="cupin_PMI_type_I_N_bac"/>
    <property type="match status" value="1"/>
</dbReference>
<evidence type="ECO:0000256" key="4">
    <source>
        <dbReference type="ARBA" id="ARBA00022723"/>
    </source>
</evidence>
<feature type="domain" description="Phosphomannose isomerase type I catalytic" evidence="10">
    <location>
        <begin position="4"/>
        <end position="100"/>
    </location>
</feature>
<evidence type="ECO:0000256" key="9">
    <source>
        <dbReference type="PIRSR" id="PIRSR036894-2"/>
    </source>
</evidence>
<sequence>MPLFLDPIFKERIWGSHHLSKYGYSLPESDIGEIWTISAHPHGDSVISNGPFKGQTLSYVWQTHKELFGDFPSAQFPLMVKMIDAQEALSVQVHPDTAYAYEHEDGDFGKKECWYIIEADEDAEIIYGLNTESKDDFVKALDQGEHQDLFKHIPVQAGDFFFVPNGIVHAIGKGLVVYEVTQASDVTYRIYDYERVDAQGQPRDMHIDKAKDVVEVREDSPNVIPESEIIENHKRTTYITHDAFTVVKWEITGTLNYMKPREFCLVTVLHGEGQLITDGDVYEIASGSSFILTSEDLDNIFEGDLTVMITYV</sequence>
<keyword evidence="4 7" id="KW-0479">Metal-binding</keyword>
<dbReference type="Pfam" id="PF21621">
    <property type="entry name" value="MPI_cupin_dom"/>
    <property type="match status" value="1"/>
</dbReference>
<feature type="binding site" evidence="8">
    <location>
        <position position="112"/>
    </location>
    <ligand>
        <name>Zn(2+)</name>
        <dbReference type="ChEBI" id="CHEBI:29105"/>
    </ligand>
</feature>
<dbReference type="PIRSF" id="PIRSF036894">
    <property type="entry name" value="PMI_Firm_short"/>
    <property type="match status" value="1"/>
</dbReference>
<dbReference type="SUPFAM" id="SSF51182">
    <property type="entry name" value="RmlC-like cupins"/>
    <property type="match status" value="1"/>
</dbReference>
<keyword evidence="6 7" id="KW-0413">Isomerase</keyword>
<evidence type="ECO:0000259" key="10">
    <source>
        <dbReference type="Pfam" id="PF20511"/>
    </source>
</evidence>
<dbReference type="GO" id="GO:0005975">
    <property type="term" value="P:carbohydrate metabolic process"/>
    <property type="evidence" value="ECO:0007669"/>
    <property type="project" value="UniProtKB-UniRule"/>
</dbReference>
<feature type="active site" evidence="9">
    <location>
        <position position="189"/>
    </location>
</feature>
<reference evidence="12" key="1">
    <citation type="submission" date="2019-11" db="EMBL/GenBank/DDBJ databases">
        <authorList>
            <person name="Feng L."/>
        </authorList>
    </citation>
    <scope>NUCLEOTIDE SEQUENCE</scope>
    <source>
        <strain evidence="12">SsimulansLFYP27</strain>
    </source>
</reference>
<feature type="binding site" evidence="8">
    <location>
        <position position="94"/>
    </location>
    <ligand>
        <name>Zn(2+)</name>
        <dbReference type="ChEBI" id="CHEBI:29105"/>
    </ligand>
</feature>
<comment type="catalytic activity">
    <reaction evidence="1 7">
        <text>D-mannose 6-phosphate = D-fructose 6-phosphate</text>
        <dbReference type="Rhea" id="RHEA:12356"/>
        <dbReference type="ChEBI" id="CHEBI:58735"/>
        <dbReference type="ChEBI" id="CHEBI:61527"/>
        <dbReference type="EC" id="5.3.1.8"/>
    </reaction>
</comment>
<dbReference type="AlphaFoldDB" id="A0A6N3FKJ7"/>
<evidence type="ECO:0000259" key="11">
    <source>
        <dbReference type="Pfam" id="PF21621"/>
    </source>
</evidence>
<dbReference type="NCBIfam" id="TIGR00218">
    <property type="entry name" value="manA"/>
    <property type="match status" value="1"/>
</dbReference>
<dbReference type="InterPro" id="IPR046457">
    <property type="entry name" value="PMI_typeI_cat"/>
</dbReference>
<evidence type="ECO:0000256" key="1">
    <source>
        <dbReference type="ARBA" id="ARBA00000757"/>
    </source>
</evidence>
<dbReference type="GO" id="GO:0004476">
    <property type="term" value="F:mannose-6-phosphate isomerase activity"/>
    <property type="evidence" value="ECO:0007669"/>
    <property type="project" value="UniProtKB-UniRule"/>
</dbReference>
<dbReference type="InterPro" id="IPR001250">
    <property type="entry name" value="Man6P_Isoase-1"/>
</dbReference>
<dbReference type="Pfam" id="PF20511">
    <property type="entry name" value="PMI_typeI_cat"/>
    <property type="match status" value="1"/>
</dbReference>
<proteinExistence type="inferred from homology"/>
<evidence type="ECO:0000256" key="2">
    <source>
        <dbReference type="ARBA" id="ARBA00010772"/>
    </source>
</evidence>
<dbReference type="GO" id="GO:0008270">
    <property type="term" value="F:zinc ion binding"/>
    <property type="evidence" value="ECO:0007669"/>
    <property type="project" value="UniProtKB-UniRule"/>
</dbReference>
<keyword evidence="5 7" id="KW-0862">Zinc</keyword>
<comment type="similarity">
    <text evidence="2 7">Belongs to the mannose-6-phosphate isomerase type 1 family.</text>
</comment>
<evidence type="ECO:0000256" key="5">
    <source>
        <dbReference type="ARBA" id="ARBA00022833"/>
    </source>
</evidence>
<protein>
    <recommendedName>
        <fullName evidence="3 7">Mannose-6-phosphate isomerase</fullName>
        <ecNumber evidence="3 7">5.3.1.8</ecNumber>
    </recommendedName>
</protein>
<evidence type="ECO:0000256" key="7">
    <source>
        <dbReference type="PIRNR" id="PIRNR036894"/>
    </source>
</evidence>
<accession>A0A6N3FKJ7</accession>
<dbReference type="InterPro" id="IPR014628">
    <property type="entry name" value="Man6P_isomerase_Firm_short"/>
</dbReference>
<gene>
    <name evidence="12" type="primary">gmuF</name>
    <name evidence="12" type="ORF">SSLFYP27_02509</name>
</gene>
<feature type="domain" description="Mannose-6-phosphate isomerase cupin" evidence="11">
    <location>
        <begin position="235"/>
        <end position="311"/>
    </location>
</feature>
<dbReference type="InterPro" id="IPR051804">
    <property type="entry name" value="Carb_Metab_Reg_Kinase/Isom"/>
</dbReference>
<evidence type="ECO:0000256" key="8">
    <source>
        <dbReference type="PIRSR" id="PIRSR036894-1"/>
    </source>
</evidence>
<organism evidence="12">
    <name type="scientific">Staphylococcus simulans</name>
    <dbReference type="NCBI Taxonomy" id="1286"/>
    <lineage>
        <taxon>Bacteria</taxon>
        <taxon>Bacillati</taxon>
        <taxon>Bacillota</taxon>
        <taxon>Bacilli</taxon>
        <taxon>Bacillales</taxon>
        <taxon>Staphylococcaceae</taxon>
        <taxon>Staphylococcus</taxon>
    </lineage>
</organism>
<dbReference type="InterPro" id="IPR014710">
    <property type="entry name" value="RmlC-like_jellyroll"/>
</dbReference>
<name>A0A6N3FKJ7_STASI</name>
<evidence type="ECO:0000256" key="3">
    <source>
        <dbReference type="ARBA" id="ARBA00011956"/>
    </source>
</evidence>
<dbReference type="Gene3D" id="2.60.120.10">
    <property type="entry name" value="Jelly Rolls"/>
    <property type="match status" value="2"/>
</dbReference>
<evidence type="ECO:0000256" key="6">
    <source>
        <dbReference type="ARBA" id="ARBA00023235"/>
    </source>
</evidence>
<dbReference type="PANTHER" id="PTHR42742">
    <property type="entry name" value="TRANSCRIPTIONAL REPRESSOR MPRA"/>
    <property type="match status" value="1"/>
</dbReference>
<dbReference type="PANTHER" id="PTHR42742:SF3">
    <property type="entry name" value="FRUCTOKINASE"/>
    <property type="match status" value="1"/>
</dbReference>
<dbReference type="RefSeq" id="WP_002481823.1">
    <property type="nucleotide sequence ID" value="NZ_CACRUO010000062.1"/>
</dbReference>
<feature type="binding site" evidence="8">
    <location>
        <position position="169"/>
    </location>
    <ligand>
        <name>Zn(2+)</name>
        <dbReference type="ChEBI" id="CHEBI:29105"/>
    </ligand>
</feature>